<evidence type="ECO:0000256" key="1">
    <source>
        <dbReference type="ARBA" id="ARBA00007392"/>
    </source>
</evidence>
<proteinExistence type="inferred from homology"/>
<comment type="similarity">
    <text evidence="1 5 6">Belongs to the eIF-1A family.</text>
</comment>
<sequence length="110" mass="12617">MPAEEQPFESTEEDVSRVRMPNIKEGEMFGIADQLLGASKIKVMCEDGVSRVGRIPGKIKKRMWIREGDLLIISLWDFQPDKCDVRFRYTRTQAVNLSKKGKVPKSLDVF</sequence>
<dbReference type="EMBL" id="CP010070">
    <property type="protein sequence ID" value="AIZ56006.1"/>
    <property type="molecule type" value="Genomic_DNA"/>
</dbReference>
<dbReference type="Gene3D" id="2.40.50.140">
    <property type="entry name" value="Nucleic acid-binding proteins"/>
    <property type="match status" value="1"/>
</dbReference>
<dbReference type="SMART" id="SM00652">
    <property type="entry name" value="eIF1a"/>
    <property type="match status" value="1"/>
</dbReference>
<dbReference type="KEGG" id="mear:Mpt1_c01020"/>
<protein>
    <recommendedName>
        <fullName evidence="5">Translation initiation factor 1A</fullName>
        <shortName evidence="5">aIF-1A</shortName>
    </recommendedName>
</protein>
<dbReference type="CDD" id="cd05793">
    <property type="entry name" value="S1_IF1A"/>
    <property type="match status" value="1"/>
</dbReference>
<dbReference type="PROSITE" id="PS01262">
    <property type="entry name" value="IF1A"/>
    <property type="match status" value="1"/>
</dbReference>
<evidence type="ECO:0000256" key="5">
    <source>
        <dbReference type="HAMAP-Rule" id="MF_00216"/>
    </source>
</evidence>
<dbReference type="GeneID" id="24817777"/>
<name>A0A0A7LEQ8_9ARCH</name>
<dbReference type="GO" id="GO:0003743">
    <property type="term" value="F:translation initiation factor activity"/>
    <property type="evidence" value="ECO:0007669"/>
    <property type="project" value="UniProtKB-UniRule"/>
</dbReference>
<dbReference type="NCBIfam" id="TIGR00523">
    <property type="entry name" value="eIF-1A"/>
    <property type="match status" value="1"/>
</dbReference>
<dbReference type="GO" id="GO:0003723">
    <property type="term" value="F:RNA binding"/>
    <property type="evidence" value="ECO:0007669"/>
    <property type="project" value="InterPro"/>
</dbReference>
<dbReference type="RefSeq" id="WP_048111273.1">
    <property type="nucleotide sequence ID" value="NZ_CP010070.1"/>
</dbReference>
<evidence type="ECO:0000256" key="4">
    <source>
        <dbReference type="ARBA" id="ARBA00025502"/>
    </source>
</evidence>
<dbReference type="PROSITE" id="PS50832">
    <property type="entry name" value="S1_IF1_TYPE"/>
    <property type="match status" value="1"/>
</dbReference>
<dbReference type="STRING" id="1577791.Mpt1_c01020"/>
<dbReference type="Proteomes" id="UP000030787">
    <property type="component" value="Chromosome"/>
</dbReference>
<dbReference type="HOGENOM" id="CLU_109098_1_2_2"/>
<dbReference type="Pfam" id="PF01176">
    <property type="entry name" value="eIF-1a"/>
    <property type="match status" value="1"/>
</dbReference>
<evidence type="ECO:0000313" key="9">
    <source>
        <dbReference type="EMBL" id="AIZ56006.1"/>
    </source>
</evidence>
<dbReference type="HAMAP" id="MF_00216">
    <property type="entry name" value="aIF_1A"/>
    <property type="match status" value="1"/>
</dbReference>
<dbReference type="InterPro" id="IPR006196">
    <property type="entry name" value="RNA-binding_domain_S1_IF1"/>
</dbReference>
<dbReference type="InterPro" id="IPR012340">
    <property type="entry name" value="NA-bd_OB-fold"/>
</dbReference>
<dbReference type="OrthoDB" id="2586at2157"/>
<keyword evidence="2 5" id="KW-0396">Initiation factor</keyword>
<evidence type="ECO:0000256" key="7">
    <source>
        <dbReference type="RuleBase" id="RU004365"/>
    </source>
</evidence>
<accession>A0A0A7LEQ8</accession>
<evidence type="ECO:0000256" key="2">
    <source>
        <dbReference type="ARBA" id="ARBA00022540"/>
    </source>
</evidence>
<reference evidence="9 10" key="1">
    <citation type="journal article" date="2014" name="Appl. Environ. Microbiol.">
        <title>Comparative Genome Analysis of 'Candidatus Methanoplasma termitum' Indicates a New Mode of Energy Metabolism in the Seventh Order of Methanogens.</title>
        <authorList>
            <person name="Lang K."/>
            <person name="Schuldes J."/>
            <person name="Klingl A."/>
            <person name="Poehlein A."/>
            <person name="Daniel R."/>
            <person name="Brune A."/>
        </authorList>
    </citation>
    <scope>NUCLEOTIDE SEQUENCE [LARGE SCALE GENOMIC DNA]</scope>
    <source>
        <strain evidence="10">Mpt1</strain>
    </source>
</reference>
<keyword evidence="3 5" id="KW-0648">Protein biosynthesis</keyword>
<comment type="function">
    <text evidence="4 5 7">Seems to be required for maximal rate of protein biosynthesis. Enhances ribosome dissociation into subunits and stabilizes the binding of the initiator Met-tRNA(I) to 40 S ribosomal subunits.</text>
</comment>
<evidence type="ECO:0000259" key="8">
    <source>
        <dbReference type="PROSITE" id="PS50832"/>
    </source>
</evidence>
<feature type="domain" description="S1-like" evidence="8">
    <location>
        <begin position="16"/>
        <end position="90"/>
    </location>
</feature>
<dbReference type="NCBIfam" id="NF003084">
    <property type="entry name" value="PRK04012.1-3"/>
    <property type="match status" value="1"/>
</dbReference>
<dbReference type="AlphaFoldDB" id="A0A0A7LEQ8"/>
<dbReference type="InterPro" id="IPR001253">
    <property type="entry name" value="TIF_eIF-1A"/>
</dbReference>
<gene>
    <name evidence="9" type="primary">eIF1A</name>
    <name evidence="5" type="synonym">eif1a</name>
    <name evidence="9" type="ORF">Mpt1_c01020</name>
</gene>
<dbReference type="InterPro" id="IPR018104">
    <property type="entry name" value="TIF_eIF-1A_CS"/>
</dbReference>
<dbReference type="SUPFAM" id="SSF50249">
    <property type="entry name" value="Nucleic acid-binding proteins"/>
    <property type="match status" value="1"/>
</dbReference>
<organism evidence="9 10">
    <name type="scientific">Candidatus Methanoplasma termitum</name>
    <dbReference type="NCBI Taxonomy" id="1577791"/>
    <lineage>
        <taxon>Archaea</taxon>
        <taxon>Methanobacteriati</taxon>
        <taxon>Thermoplasmatota</taxon>
        <taxon>Thermoplasmata</taxon>
        <taxon>Methanomassiliicoccales</taxon>
        <taxon>Methanomassiliicoccaceae</taxon>
        <taxon>Candidatus Methanoplasma</taxon>
    </lineage>
</organism>
<keyword evidence="10" id="KW-1185">Reference proteome</keyword>
<dbReference type="PANTHER" id="PTHR21668">
    <property type="entry name" value="EIF-1A"/>
    <property type="match status" value="1"/>
</dbReference>
<dbReference type="NCBIfam" id="NF003085">
    <property type="entry name" value="PRK04012.1-5"/>
    <property type="match status" value="1"/>
</dbReference>
<evidence type="ECO:0000256" key="6">
    <source>
        <dbReference type="RuleBase" id="RU004364"/>
    </source>
</evidence>
<evidence type="ECO:0000313" key="10">
    <source>
        <dbReference type="Proteomes" id="UP000030787"/>
    </source>
</evidence>
<evidence type="ECO:0000256" key="3">
    <source>
        <dbReference type="ARBA" id="ARBA00022917"/>
    </source>
</evidence>